<keyword evidence="4" id="KW-0472">Membrane</keyword>
<evidence type="ECO:0000313" key="7">
    <source>
        <dbReference type="EMBL" id="MQL79045.1"/>
    </source>
</evidence>
<comment type="caution">
    <text evidence="7">The sequence shown here is derived from an EMBL/GenBank/DDBJ whole genome shotgun (WGS) entry which is preliminary data.</text>
</comment>
<evidence type="ECO:0000256" key="5">
    <source>
        <dbReference type="SAM" id="MobiDB-lite"/>
    </source>
</evidence>
<dbReference type="GO" id="GO:0016020">
    <property type="term" value="C:membrane"/>
    <property type="evidence" value="ECO:0007669"/>
    <property type="project" value="UniProtKB-SubCell"/>
</dbReference>
<protein>
    <recommendedName>
        <fullName evidence="6">GTD-binding domain-containing protein</fullName>
    </recommendedName>
</protein>
<evidence type="ECO:0000313" key="8">
    <source>
        <dbReference type="Proteomes" id="UP000652761"/>
    </source>
</evidence>
<reference evidence="7" key="1">
    <citation type="submission" date="2017-07" db="EMBL/GenBank/DDBJ databases">
        <title>Taro Niue Genome Assembly and Annotation.</title>
        <authorList>
            <person name="Atibalentja N."/>
            <person name="Keating K."/>
            <person name="Fields C.J."/>
        </authorList>
    </citation>
    <scope>NUCLEOTIDE SEQUENCE</scope>
    <source>
        <strain evidence="7">Niue_2</strain>
        <tissue evidence="7">Leaf</tissue>
    </source>
</reference>
<keyword evidence="8" id="KW-1185">Reference proteome</keyword>
<dbReference type="OrthoDB" id="1105498at2759"/>
<feature type="domain" description="GTD-binding" evidence="6">
    <location>
        <begin position="28"/>
        <end position="126"/>
    </location>
</feature>
<dbReference type="GO" id="GO:0080115">
    <property type="term" value="F:myosin XI tail binding"/>
    <property type="evidence" value="ECO:0007669"/>
    <property type="project" value="UniProtKB-ARBA"/>
</dbReference>
<dbReference type="PANTHER" id="PTHR31422">
    <property type="entry name" value="BNAANNG28530D PROTEIN"/>
    <property type="match status" value="1"/>
</dbReference>
<dbReference type="EMBL" id="NMUH01000431">
    <property type="protein sequence ID" value="MQL79045.1"/>
    <property type="molecule type" value="Genomic_DNA"/>
</dbReference>
<name>A0A843U6D7_COLES</name>
<dbReference type="Proteomes" id="UP000652761">
    <property type="component" value="Unassembled WGS sequence"/>
</dbReference>
<dbReference type="AlphaFoldDB" id="A0A843U6D7"/>
<sequence length="314" mass="36269">MHGNGDAAVCDSPSGETNGGEQHDNDESDFMSLRESPSDQYDIVQQLYVELEQEREASATAANEALSMILRLQGEKAAEKMEACQYRRMAEEKIHHTEESLAIFEEILYQKDTEITFLKFQLQDFEIELPVNKICPVKFYDIFEVPQCAEDSNSGPENKVFKDCISERKDVSLTTHKVPKENKDYLKDEEWLNKALLDDQYRTLLSAPRKGNCQDYNRACKNHKSVLSCCQNVEGLWQSEIRQLKMWLQVLEEDRRIIKQEDSNRGEQLKLLREISQQLSMLCSNSKISPLKKHCHEDDTSVISFMENESKLGK</sequence>
<accession>A0A843U6D7</accession>
<keyword evidence="3" id="KW-1133">Transmembrane helix</keyword>
<evidence type="ECO:0000256" key="3">
    <source>
        <dbReference type="ARBA" id="ARBA00022989"/>
    </source>
</evidence>
<dbReference type="InterPro" id="IPR007656">
    <property type="entry name" value="GTD-bd"/>
</dbReference>
<dbReference type="PANTHER" id="PTHR31422:SF1">
    <property type="entry name" value="GTD-BINDING DOMAIN-CONTAINING PROTEIN"/>
    <property type="match status" value="1"/>
</dbReference>
<gene>
    <name evidence="7" type="ORF">Taro_011480</name>
</gene>
<organism evidence="7 8">
    <name type="scientific">Colocasia esculenta</name>
    <name type="common">Wild taro</name>
    <name type="synonym">Arum esculentum</name>
    <dbReference type="NCBI Taxonomy" id="4460"/>
    <lineage>
        <taxon>Eukaryota</taxon>
        <taxon>Viridiplantae</taxon>
        <taxon>Streptophyta</taxon>
        <taxon>Embryophyta</taxon>
        <taxon>Tracheophyta</taxon>
        <taxon>Spermatophyta</taxon>
        <taxon>Magnoliopsida</taxon>
        <taxon>Liliopsida</taxon>
        <taxon>Araceae</taxon>
        <taxon>Aroideae</taxon>
        <taxon>Colocasieae</taxon>
        <taxon>Colocasia</taxon>
    </lineage>
</organism>
<feature type="region of interest" description="Disordered" evidence="5">
    <location>
        <begin position="1"/>
        <end position="35"/>
    </location>
</feature>
<dbReference type="PROSITE" id="PS51775">
    <property type="entry name" value="GTD_BINDING"/>
    <property type="match status" value="1"/>
</dbReference>
<evidence type="ECO:0000256" key="1">
    <source>
        <dbReference type="ARBA" id="ARBA00004370"/>
    </source>
</evidence>
<evidence type="ECO:0000256" key="4">
    <source>
        <dbReference type="ARBA" id="ARBA00023136"/>
    </source>
</evidence>
<keyword evidence="2" id="KW-0812">Transmembrane</keyword>
<comment type="subcellular location">
    <subcellularLocation>
        <location evidence="1">Membrane</location>
    </subcellularLocation>
</comment>
<evidence type="ECO:0000259" key="6">
    <source>
        <dbReference type="PROSITE" id="PS51775"/>
    </source>
</evidence>
<dbReference type="Pfam" id="PF04576">
    <property type="entry name" value="Zein-binding"/>
    <property type="match status" value="1"/>
</dbReference>
<evidence type="ECO:0000256" key="2">
    <source>
        <dbReference type="ARBA" id="ARBA00022692"/>
    </source>
</evidence>
<proteinExistence type="predicted"/>